<sequence length="25" mass="2563">MGWGRQSGGPPRARLTTSAGTMCLA</sequence>
<proteinExistence type="predicted"/>
<keyword evidence="2" id="KW-0670">Pyruvate</keyword>
<protein>
    <submittedName>
        <fullName evidence="2">Pyruvate dehydrogenase E1 component subunit alpha-1 mitochondrial</fullName>
    </submittedName>
</protein>
<evidence type="ECO:0000313" key="2">
    <source>
        <dbReference type="EMBL" id="AQL00812.1"/>
    </source>
</evidence>
<dbReference type="EMBL" id="CM000785">
    <property type="protein sequence ID" value="AQL00811.1"/>
    <property type="molecule type" value="Genomic_DNA"/>
</dbReference>
<reference evidence="2" key="1">
    <citation type="submission" date="2015-12" db="EMBL/GenBank/DDBJ databases">
        <title>Update maize B73 reference genome by single molecule sequencing technologies.</title>
        <authorList>
            <consortium name="Maize Genome Sequencing Project"/>
            <person name="Ware D."/>
        </authorList>
    </citation>
    <scope>NUCLEOTIDE SEQUENCE</scope>
    <source>
        <tissue evidence="2">Seedling</tissue>
    </source>
</reference>
<name>A0A1D6NR80_MAIZE</name>
<evidence type="ECO:0000256" key="1">
    <source>
        <dbReference type="SAM" id="MobiDB-lite"/>
    </source>
</evidence>
<gene>
    <name evidence="2" type="ORF">ZEAMMB73_Zm00001d044748</name>
</gene>
<dbReference type="AlphaFoldDB" id="A0A1D6NR80"/>
<dbReference type="EMBL" id="CM000785">
    <property type="protein sequence ID" value="AQL00815.1"/>
    <property type="molecule type" value="Genomic_DNA"/>
</dbReference>
<dbReference type="EMBL" id="CM000785">
    <property type="protein sequence ID" value="AQL00810.1"/>
    <property type="molecule type" value="Genomic_DNA"/>
</dbReference>
<dbReference type="EMBL" id="CM000785">
    <property type="protein sequence ID" value="AQL00814.1"/>
    <property type="molecule type" value="Genomic_DNA"/>
</dbReference>
<organism evidence="2">
    <name type="scientific">Zea mays</name>
    <name type="common">Maize</name>
    <dbReference type="NCBI Taxonomy" id="4577"/>
    <lineage>
        <taxon>Eukaryota</taxon>
        <taxon>Viridiplantae</taxon>
        <taxon>Streptophyta</taxon>
        <taxon>Embryophyta</taxon>
        <taxon>Tracheophyta</taxon>
        <taxon>Spermatophyta</taxon>
        <taxon>Magnoliopsida</taxon>
        <taxon>Liliopsida</taxon>
        <taxon>Poales</taxon>
        <taxon>Poaceae</taxon>
        <taxon>PACMAD clade</taxon>
        <taxon>Panicoideae</taxon>
        <taxon>Andropogonodae</taxon>
        <taxon>Andropogoneae</taxon>
        <taxon>Tripsacinae</taxon>
        <taxon>Zea</taxon>
    </lineage>
</organism>
<feature type="compositionally biased region" description="Polar residues" evidence="1">
    <location>
        <begin position="15"/>
        <end position="25"/>
    </location>
</feature>
<feature type="region of interest" description="Disordered" evidence="1">
    <location>
        <begin position="1"/>
        <end position="25"/>
    </location>
</feature>
<accession>A0A1D6NR80</accession>
<dbReference type="EMBL" id="CM000785">
    <property type="protein sequence ID" value="AQL00812.1"/>
    <property type="molecule type" value="Genomic_DNA"/>
</dbReference>